<dbReference type="Proteomes" id="UP001151760">
    <property type="component" value="Unassembled WGS sequence"/>
</dbReference>
<evidence type="ECO:0000313" key="2">
    <source>
        <dbReference type="EMBL" id="GJT18752.1"/>
    </source>
</evidence>
<sequence>MVLPKKDESNALLKPVNLNLAPPLRESKVMQTVKLIASRIFWTNYSKTSRVDNVVPNKPVKSSVRTKLITTSQPNVIHKQHANSDSNGFSPTSDISTATTRRPLPARIHSKSNSSCLSNNFGKIEENHRNLPIPKTQKHKSSKCNNIKLAIRNAKSEVVCAM</sequence>
<comment type="caution">
    <text evidence="2">The sequence shown here is derived from an EMBL/GenBank/DDBJ whole genome shotgun (WGS) entry which is preliminary data.</text>
</comment>
<accession>A0ABQ5BY36</accession>
<reference evidence="2" key="2">
    <citation type="submission" date="2022-01" db="EMBL/GenBank/DDBJ databases">
        <authorList>
            <person name="Yamashiro T."/>
            <person name="Shiraishi A."/>
            <person name="Satake H."/>
            <person name="Nakayama K."/>
        </authorList>
    </citation>
    <scope>NUCLEOTIDE SEQUENCE</scope>
</reference>
<evidence type="ECO:0000256" key="1">
    <source>
        <dbReference type="SAM" id="MobiDB-lite"/>
    </source>
</evidence>
<keyword evidence="3" id="KW-1185">Reference proteome</keyword>
<dbReference type="EMBL" id="BQNB010013663">
    <property type="protein sequence ID" value="GJT18752.1"/>
    <property type="molecule type" value="Genomic_DNA"/>
</dbReference>
<feature type="non-terminal residue" evidence="2">
    <location>
        <position position="162"/>
    </location>
</feature>
<organism evidence="2 3">
    <name type="scientific">Tanacetum coccineum</name>
    <dbReference type="NCBI Taxonomy" id="301880"/>
    <lineage>
        <taxon>Eukaryota</taxon>
        <taxon>Viridiplantae</taxon>
        <taxon>Streptophyta</taxon>
        <taxon>Embryophyta</taxon>
        <taxon>Tracheophyta</taxon>
        <taxon>Spermatophyta</taxon>
        <taxon>Magnoliopsida</taxon>
        <taxon>eudicotyledons</taxon>
        <taxon>Gunneridae</taxon>
        <taxon>Pentapetalae</taxon>
        <taxon>asterids</taxon>
        <taxon>campanulids</taxon>
        <taxon>Asterales</taxon>
        <taxon>Asteraceae</taxon>
        <taxon>Asteroideae</taxon>
        <taxon>Anthemideae</taxon>
        <taxon>Anthemidinae</taxon>
        <taxon>Tanacetum</taxon>
    </lineage>
</organism>
<proteinExistence type="predicted"/>
<reference evidence="2" key="1">
    <citation type="journal article" date="2022" name="Int. J. Mol. Sci.">
        <title>Draft Genome of Tanacetum Coccineum: Genomic Comparison of Closely Related Tanacetum-Family Plants.</title>
        <authorList>
            <person name="Yamashiro T."/>
            <person name="Shiraishi A."/>
            <person name="Nakayama K."/>
            <person name="Satake H."/>
        </authorList>
    </citation>
    <scope>NUCLEOTIDE SEQUENCE</scope>
</reference>
<name>A0ABQ5BY36_9ASTR</name>
<protein>
    <submittedName>
        <fullName evidence="2">Uncharacterized protein</fullName>
    </submittedName>
</protein>
<evidence type="ECO:0000313" key="3">
    <source>
        <dbReference type="Proteomes" id="UP001151760"/>
    </source>
</evidence>
<feature type="region of interest" description="Disordered" evidence="1">
    <location>
        <begin position="79"/>
        <end position="98"/>
    </location>
</feature>
<feature type="compositionally biased region" description="Polar residues" evidence="1">
    <location>
        <begin position="83"/>
        <end position="98"/>
    </location>
</feature>
<gene>
    <name evidence="2" type="ORF">Tco_0877458</name>
</gene>